<keyword evidence="1 10" id="KW-0963">Cytoplasm</keyword>
<dbReference type="NCBIfam" id="NF002481">
    <property type="entry name" value="PRK01747.1-2"/>
    <property type="match status" value="1"/>
</dbReference>
<dbReference type="InterPro" id="IPR017610">
    <property type="entry name" value="tRNA_S-uridine_synth_MnmC_C"/>
</dbReference>
<dbReference type="PANTHER" id="PTHR13847">
    <property type="entry name" value="SARCOSINE DEHYDROGENASE-RELATED"/>
    <property type="match status" value="1"/>
</dbReference>
<dbReference type="Gene3D" id="3.50.50.60">
    <property type="entry name" value="FAD/NAD(P)-binding domain"/>
    <property type="match status" value="1"/>
</dbReference>
<protein>
    <recommendedName>
        <fullName evidence="10">tRNA 5-methylaminomethyl-2-thiouridine biosynthesis bifunctional protein MnmC</fullName>
        <shortName evidence="10">tRNA mnm(5)s(2)U biosynthesis bifunctional protein</shortName>
    </recommendedName>
    <domain>
        <recommendedName>
            <fullName evidence="10">tRNA (mnm(5)s(2)U34)-methyltransferase</fullName>
            <ecNumber evidence="10">2.1.1.61</ecNumber>
        </recommendedName>
    </domain>
    <domain>
        <recommendedName>
            <fullName evidence="10">FAD-dependent cmnm(5)s(2)U34 oxidoreductase</fullName>
            <ecNumber evidence="10">1.5.-.-</ecNumber>
        </recommendedName>
    </domain>
</protein>
<keyword evidence="6 10" id="KW-0819">tRNA processing</keyword>
<evidence type="ECO:0000256" key="2">
    <source>
        <dbReference type="ARBA" id="ARBA00022603"/>
    </source>
</evidence>
<comment type="subcellular location">
    <subcellularLocation>
        <location evidence="10">Cytoplasm</location>
    </subcellularLocation>
</comment>
<evidence type="ECO:0000313" key="14">
    <source>
        <dbReference type="Proteomes" id="UP000297453"/>
    </source>
</evidence>
<evidence type="ECO:0000256" key="8">
    <source>
        <dbReference type="ARBA" id="ARBA00023002"/>
    </source>
</evidence>
<dbReference type="SUPFAM" id="SSF51905">
    <property type="entry name" value="FAD/NAD(P)-binding domain"/>
    <property type="match status" value="1"/>
</dbReference>
<dbReference type="Pfam" id="PF05430">
    <property type="entry name" value="Methyltransf_30"/>
    <property type="match status" value="1"/>
</dbReference>
<dbReference type="GO" id="GO:0002097">
    <property type="term" value="P:tRNA wobble base modification"/>
    <property type="evidence" value="ECO:0007669"/>
    <property type="project" value="UniProtKB-UniRule"/>
</dbReference>
<dbReference type="EC" id="2.1.1.61" evidence="10"/>
<feature type="domain" description="FAD dependent oxidoreductase" evidence="11">
    <location>
        <begin position="254"/>
        <end position="618"/>
    </location>
</feature>
<dbReference type="AlphaFoldDB" id="A0A4R9G8E6"/>
<sequence>MIHWKDNGTPVSAQFDDIYFSPENGLEETRHVFLSGNQLEERWSSFTSNSHFSILELGFGTGLNFLAAWQLWRRSREGSAISVLRFVSYELYPLEIHEIQKAIEVFPELSEILELFLEKYKLLVPGCNSFVFEKEKLILDLWIGDARELLPETSGKFDAFFLDGFAPSKNPELWEEKIGIEIGRLANRNATLSTFTVARAAKESLTNAGFTLRKEKGFGRKREMLVGSFGSEIVSEKKELPFLHRNFDPIRPKKVLVVGGGLAGAAVARALAWRNIQVEIWDEEDEMRASSIPNAVSHPHLTKYPTPTSLWTLRALGHSLRRYPDLLDSHSYSISGTIQLAGEDLPWDRLESGIKNHSLSQEIAQELEEDSPQIKQKLPENSKSVLYPSGFWTNTPDLVKSLCKHSNILFQKGKVAKISRRETSWSLLDSNGNELASGDALILANSFGIEPLLSTLWENLPFSLTKVRGQLEVLEDPNVISQNSPILVGEKYLTPNVKGKRVLGSSFDEFHLDPNPSEKDKEELLEYAKKTFLDTEWEKVKVSAEFVGLRSQTKDRFPILGPVHETATFEKTYSGIGLPKNQKKEFPILEPEKNLYVFGGLGSRGVLTSLLGGEVLAAILLGEPLPIENSLYSSLSPARFLYRKIRNLETKGEV</sequence>
<dbReference type="InterPro" id="IPR023032">
    <property type="entry name" value="tRNA_MAMT_biosynth_bifunc_MnmC"/>
</dbReference>
<keyword evidence="7 10" id="KW-0274">FAD</keyword>
<dbReference type="Pfam" id="PF01266">
    <property type="entry name" value="DAO"/>
    <property type="match status" value="1"/>
</dbReference>
<dbReference type="SUPFAM" id="SSF54373">
    <property type="entry name" value="FAD-linked reductases, C-terminal domain"/>
    <property type="match status" value="1"/>
</dbReference>
<dbReference type="HAMAP" id="MF_01102">
    <property type="entry name" value="MnmC"/>
    <property type="match status" value="1"/>
</dbReference>
<dbReference type="InterPro" id="IPR036188">
    <property type="entry name" value="FAD/NAD-bd_sf"/>
</dbReference>
<dbReference type="InterPro" id="IPR008471">
    <property type="entry name" value="MnmC-like_methylTransf"/>
</dbReference>
<name>A0A4R9G8E6_9LEPT</name>
<dbReference type="InterPro" id="IPR047785">
    <property type="entry name" value="tRNA_MNMC2"/>
</dbReference>
<comment type="caution">
    <text evidence="13">The sequence shown here is derived from an EMBL/GenBank/DDBJ whole genome shotgun (WGS) entry which is preliminary data.</text>
</comment>
<evidence type="ECO:0000256" key="5">
    <source>
        <dbReference type="ARBA" id="ARBA00022691"/>
    </source>
</evidence>
<evidence type="ECO:0000256" key="9">
    <source>
        <dbReference type="ARBA" id="ARBA00023268"/>
    </source>
</evidence>
<evidence type="ECO:0000256" key="6">
    <source>
        <dbReference type="ARBA" id="ARBA00022694"/>
    </source>
</evidence>
<reference evidence="13" key="1">
    <citation type="journal article" date="2019" name="PLoS Negl. Trop. Dis.">
        <title>Revisiting the worldwide diversity of Leptospira species in the environment.</title>
        <authorList>
            <person name="Vincent A.T."/>
            <person name="Schiettekatte O."/>
            <person name="Bourhy P."/>
            <person name="Veyrier F.J."/>
            <person name="Picardeau M."/>
        </authorList>
    </citation>
    <scope>NUCLEOTIDE SEQUENCE [LARGE SCALE GENOMIC DNA]</scope>
    <source>
        <strain evidence="13">SSS9</strain>
    </source>
</reference>
<dbReference type="Proteomes" id="UP000297453">
    <property type="component" value="Unassembled WGS sequence"/>
</dbReference>
<dbReference type="EMBL" id="RQEP01000005">
    <property type="protein sequence ID" value="TGK07793.1"/>
    <property type="molecule type" value="Genomic_DNA"/>
</dbReference>
<dbReference type="Gene3D" id="3.40.50.150">
    <property type="entry name" value="Vaccinia Virus protein VP39"/>
    <property type="match status" value="1"/>
</dbReference>
<evidence type="ECO:0000256" key="10">
    <source>
        <dbReference type="HAMAP-Rule" id="MF_01102"/>
    </source>
</evidence>
<dbReference type="RefSeq" id="WP_135585979.1">
    <property type="nucleotide sequence ID" value="NZ_RQEP01000005.1"/>
</dbReference>
<dbReference type="PANTHER" id="PTHR13847:SF283">
    <property type="entry name" value="TRNA 5-METHYLAMINOMETHYL-2-THIOURIDINE BIOSYNTHESIS BIFUNCTIONAL PROTEIN MNMC"/>
    <property type="match status" value="1"/>
</dbReference>
<evidence type="ECO:0000256" key="7">
    <source>
        <dbReference type="ARBA" id="ARBA00022827"/>
    </source>
</evidence>
<keyword evidence="2 10" id="KW-0489">Methyltransferase</keyword>
<evidence type="ECO:0000259" key="11">
    <source>
        <dbReference type="Pfam" id="PF01266"/>
    </source>
</evidence>
<gene>
    <name evidence="10 13" type="primary">mnmC</name>
    <name evidence="13" type="ORF">EHO59_06755</name>
</gene>
<keyword evidence="9 10" id="KW-0511">Multifunctional enzyme</keyword>
<keyword evidence="4 10" id="KW-0808">Transferase</keyword>
<keyword evidence="8 10" id="KW-0560">Oxidoreductase</keyword>
<evidence type="ECO:0000256" key="1">
    <source>
        <dbReference type="ARBA" id="ARBA00022490"/>
    </source>
</evidence>
<evidence type="ECO:0000313" key="13">
    <source>
        <dbReference type="EMBL" id="TGK07793.1"/>
    </source>
</evidence>
<comment type="cofactor">
    <cofactor evidence="10">
        <name>FAD</name>
        <dbReference type="ChEBI" id="CHEBI:57692"/>
    </cofactor>
</comment>
<dbReference type="OrthoDB" id="9786494at2"/>
<evidence type="ECO:0000259" key="12">
    <source>
        <dbReference type="Pfam" id="PF05430"/>
    </source>
</evidence>
<dbReference type="NCBIfam" id="NF033855">
    <property type="entry name" value="tRNA_MNMC2"/>
    <property type="match status" value="1"/>
</dbReference>
<dbReference type="Gene3D" id="3.30.9.10">
    <property type="entry name" value="D-Amino Acid Oxidase, subunit A, domain 2"/>
    <property type="match status" value="1"/>
</dbReference>
<dbReference type="GO" id="GO:0032259">
    <property type="term" value="P:methylation"/>
    <property type="evidence" value="ECO:0007669"/>
    <property type="project" value="UniProtKB-KW"/>
</dbReference>
<dbReference type="GO" id="GO:0050660">
    <property type="term" value="F:flavin adenine dinucleotide binding"/>
    <property type="evidence" value="ECO:0007669"/>
    <property type="project" value="UniProtKB-UniRule"/>
</dbReference>
<comment type="similarity">
    <text evidence="10">In the N-terminal section; belongs to the methyltransferase superfamily. tRNA (mnm(5)s(2)U34)-methyltransferase family.</text>
</comment>
<dbReference type="GO" id="GO:0004808">
    <property type="term" value="F:tRNA (5-methylaminomethyl-2-thiouridylate)(34)-methyltransferase activity"/>
    <property type="evidence" value="ECO:0007669"/>
    <property type="project" value="UniProtKB-EC"/>
</dbReference>
<dbReference type="InterPro" id="IPR029063">
    <property type="entry name" value="SAM-dependent_MTases_sf"/>
</dbReference>
<comment type="similarity">
    <text evidence="10">In the C-terminal section; belongs to the DAO family.</text>
</comment>
<keyword evidence="3 10" id="KW-0285">Flavoprotein</keyword>
<dbReference type="GO" id="GO:0016645">
    <property type="term" value="F:oxidoreductase activity, acting on the CH-NH group of donors"/>
    <property type="evidence" value="ECO:0007669"/>
    <property type="project" value="InterPro"/>
</dbReference>
<evidence type="ECO:0000256" key="3">
    <source>
        <dbReference type="ARBA" id="ARBA00022630"/>
    </source>
</evidence>
<keyword evidence="14" id="KW-1185">Reference proteome</keyword>
<feature type="region of interest" description="FAD-dependent cmnm(5)s(2)U34 oxidoreductase" evidence="10">
    <location>
        <begin position="258"/>
        <end position="654"/>
    </location>
</feature>
<feature type="domain" description="MnmC-like methyltransferase" evidence="12">
    <location>
        <begin position="107"/>
        <end position="228"/>
    </location>
</feature>
<evidence type="ECO:0000256" key="4">
    <source>
        <dbReference type="ARBA" id="ARBA00022679"/>
    </source>
</evidence>
<dbReference type="EC" id="1.5.-.-" evidence="10"/>
<feature type="region of interest" description="tRNA (mnm(5)s(2)U34)-methyltransferase" evidence="10">
    <location>
        <begin position="1"/>
        <end position="230"/>
    </location>
</feature>
<proteinExistence type="inferred from homology"/>
<comment type="catalytic activity">
    <reaction evidence="10">
        <text>5-aminomethyl-2-thiouridine(34) in tRNA + S-adenosyl-L-methionine = 5-methylaminomethyl-2-thiouridine(34) in tRNA + S-adenosyl-L-homocysteine + H(+)</text>
        <dbReference type="Rhea" id="RHEA:19569"/>
        <dbReference type="Rhea" id="RHEA-COMP:10195"/>
        <dbReference type="Rhea" id="RHEA-COMP:10197"/>
        <dbReference type="ChEBI" id="CHEBI:15378"/>
        <dbReference type="ChEBI" id="CHEBI:57856"/>
        <dbReference type="ChEBI" id="CHEBI:59789"/>
        <dbReference type="ChEBI" id="CHEBI:74454"/>
        <dbReference type="ChEBI" id="CHEBI:74455"/>
        <dbReference type="EC" id="2.1.1.61"/>
    </reaction>
</comment>
<keyword evidence="5 10" id="KW-0949">S-adenosyl-L-methionine</keyword>
<dbReference type="GO" id="GO:0005737">
    <property type="term" value="C:cytoplasm"/>
    <property type="evidence" value="ECO:0007669"/>
    <property type="project" value="UniProtKB-SubCell"/>
</dbReference>
<dbReference type="NCBIfam" id="TIGR03197">
    <property type="entry name" value="MnmC_Cterm"/>
    <property type="match status" value="1"/>
</dbReference>
<dbReference type="InterPro" id="IPR006076">
    <property type="entry name" value="FAD-dep_OxRdtase"/>
</dbReference>
<organism evidence="13 14">
    <name type="scientific">Leptospira semungkisensis</name>
    <dbReference type="NCBI Taxonomy" id="2484985"/>
    <lineage>
        <taxon>Bacteria</taxon>
        <taxon>Pseudomonadati</taxon>
        <taxon>Spirochaetota</taxon>
        <taxon>Spirochaetia</taxon>
        <taxon>Leptospirales</taxon>
        <taxon>Leptospiraceae</taxon>
        <taxon>Leptospira</taxon>
    </lineage>
</organism>
<comment type="function">
    <text evidence="10">Catalyzes the last two steps in the biosynthesis of 5-methylaminomethyl-2-thiouridine (mnm(5)s(2)U) at the wobble position (U34) in tRNA. Catalyzes the FAD-dependent demodification of cmnm(5)s(2)U34 to nm(5)s(2)U34, followed by the transfer of a methyl group from S-adenosyl-L-methionine to nm(5)s(2)U34, to form mnm(5)s(2)U34.</text>
</comment>
<accession>A0A4R9G8E6</accession>